<dbReference type="EMBL" id="FNXT01000354">
    <property type="protein sequence ID" value="SZX63913.1"/>
    <property type="molecule type" value="Genomic_DNA"/>
</dbReference>
<dbReference type="PANTHER" id="PTHR12509:SF9">
    <property type="entry name" value="SPERM FLAGELLAR PROTEIN 1 ISOFORM X1"/>
    <property type="match status" value="1"/>
</dbReference>
<dbReference type="Proteomes" id="UP000256970">
    <property type="component" value="Unassembled WGS sequence"/>
</dbReference>
<evidence type="ECO:0000313" key="6">
    <source>
        <dbReference type="Proteomes" id="UP000256970"/>
    </source>
</evidence>
<sequence length="205" mass="22732">MDTSSMNEEDLQGLYTWVDEIPLSRPKRNISRDFADGVLLAEVVANYFPKLVELHNYSSANGMQQKLYNWNTLNSKVLKRLGLQLSKQHMTEIANGTPGAIEQALQVVKLKIAAYQEPSSGRTTPRGEPSSNNMCMGSSSKVSAARLQQAAISSEVLAEKERTIVELRETNEILETKVRKLEQLVKLKDAKIQTLVAKLQAAGMA</sequence>
<reference evidence="5 6" key="1">
    <citation type="submission" date="2016-10" db="EMBL/GenBank/DDBJ databases">
        <authorList>
            <person name="Cai Z."/>
        </authorList>
    </citation>
    <scope>NUCLEOTIDE SEQUENCE [LARGE SCALE GENOMIC DNA]</scope>
</reference>
<keyword evidence="1" id="KW-0175">Coiled coil</keyword>
<dbReference type="GO" id="GO:0051493">
    <property type="term" value="P:regulation of cytoskeleton organization"/>
    <property type="evidence" value="ECO:0007669"/>
    <property type="project" value="TreeGrafter"/>
</dbReference>
<dbReference type="PROSITE" id="PS50021">
    <property type="entry name" value="CH"/>
    <property type="match status" value="1"/>
</dbReference>
<accession>A0A383W7R9</accession>
<dbReference type="OrthoDB" id="193300at2759"/>
<gene>
    <name evidence="5" type="ORF">BQ4739_LOCUS13398</name>
    <name evidence="4" type="ORF">BQ4739_LOCUS4452</name>
</gene>
<feature type="domain" description="Calponin-homology (CH)" evidence="3">
    <location>
        <begin position="8"/>
        <end position="116"/>
    </location>
</feature>
<dbReference type="STRING" id="3088.A0A383W7R9"/>
<dbReference type="PANTHER" id="PTHR12509">
    <property type="entry name" value="SPERMATOGENESIS-ASSOCIATED 4-RELATED"/>
    <property type="match status" value="1"/>
</dbReference>
<keyword evidence="6" id="KW-1185">Reference proteome</keyword>
<protein>
    <recommendedName>
        <fullName evidence="3">Calponin-homology (CH) domain-containing protein</fullName>
    </recommendedName>
</protein>
<dbReference type="InterPro" id="IPR010441">
    <property type="entry name" value="CH_2"/>
</dbReference>
<proteinExistence type="predicted"/>
<name>A0A383W7R9_TETOB</name>
<feature type="region of interest" description="Disordered" evidence="2">
    <location>
        <begin position="118"/>
        <end position="138"/>
    </location>
</feature>
<dbReference type="SUPFAM" id="SSF47576">
    <property type="entry name" value="Calponin-homology domain, CH-domain"/>
    <property type="match status" value="1"/>
</dbReference>
<evidence type="ECO:0000259" key="3">
    <source>
        <dbReference type="PROSITE" id="PS50021"/>
    </source>
</evidence>
<organism evidence="5 6">
    <name type="scientific">Tetradesmus obliquus</name>
    <name type="common">Green alga</name>
    <name type="synonym">Acutodesmus obliquus</name>
    <dbReference type="NCBI Taxonomy" id="3088"/>
    <lineage>
        <taxon>Eukaryota</taxon>
        <taxon>Viridiplantae</taxon>
        <taxon>Chlorophyta</taxon>
        <taxon>core chlorophytes</taxon>
        <taxon>Chlorophyceae</taxon>
        <taxon>CS clade</taxon>
        <taxon>Sphaeropleales</taxon>
        <taxon>Scenedesmaceae</taxon>
        <taxon>Tetradesmus</taxon>
    </lineage>
</organism>
<dbReference type="AlphaFoldDB" id="A0A383W7R9"/>
<dbReference type="InterPro" id="IPR001715">
    <property type="entry name" value="CH_dom"/>
</dbReference>
<dbReference type="InterPro" id="IPR036872">
    <property type="entry name" value="CH_dom_sf"/>
</dbReference>
<dbReference type="GO" id="GO:0005930">
    <property type="term" value="C:axoneme"/>
    <property type="evidence" value="ECO:0007669"/>
    <property type="project" value="TreeGrafter"/>
</dbReference>
<dbReference type="Pfam" id="PF06294">
    <property type="entry name" value="CH_2"/>
    <property type="match status" value="1"/>
</dbReference>
<dbReference type="EMBL" id="FNXT01001188">
    <property type="protein sequence ID" value="SZX73293.1"/>
    <property type="molecule type" value="Genomic_DNA"/>
</dbReference>
<dbReference type="InterPro" id="IPR052111">
    <property type="entry name" value="Spermatogenesis_Ciliary_MAP"/>
</dbReference>
<evidence type="ECO:0000313" key="5">
    <source>
        <dbReference type="EMBL" id="SZX73293.1"/>
    </source>
</evidence>
<feature type="coiled-coil region" evidence="1">
    <location>
        <begin position="157"/>
        <end position="191"/>
    </location>
</feature>
<dbReference type="Gene3D" id="1.10.418.10">
    <property type="entry name" value="Calponin-like domain"/>
    <property type="match status" value="1"/>
</dbReference>
<evidence type="ECO:0000256" key="1">
    <source>
        <dbReference type="SAM" id="Coils"/>
    </source>
</evidence>
<dbReference type="GO" id="GO:0008017">
    <property type="term" value="F:microtubule binding"/>
    <property type="evidence" value="ECO:0007669"/>
    <property type="project" value="TreeGrafter"/>
</dbReference>
<evidence type="ECO:0000256" key="2">
    <source>
        <dbReference type="SAM" id="MobiDB-lite"/>
    </source>
</evidence>
<dbReference type="FunFam" id="1.10.418.10:FF:000059">
    <property type="entry name" value="RIKEN cDNA 6430531B16 gene"/>
    <property type="match status" value="1"/>
</dbReference>
<evidence type="ECO:0000313" key="4">
    <source>
        <dbReference type="EMBL" id="SZX63913.1"/>
    </source>
</evidence>